<accession>A0A6J2K744</accession>
<proteinExistence type="predicted"/>
<dbReference type="Proteomes" id="UP000504629">
    <property type="component" value="Unplaced"/>
</dbReference>
<name>A0A6J2K744_BOMMA</name>
<dbReference type="GO" id="GO:0042795">
    <property type="term" value="P:snRNA transcription by RNA polymerase II"/>
    <property type="evidence" value="ECO:0007669"/>
    <property type="project" value="TreeGrafter"/>
</dbReference>
<sequence>MHRFQRPAYIADGFEDDCDDLVHRCTQVQTLSYEKFCNIWKEMDFVTIFHGRNATSELAELSEEVILIAKKYMVSTTSNFEESVAGLFLVYALLNLQPLRGFAALRLIPEDVPSIQRIERIARQNRRYDVLYILSNVLIKGPCQCHVAQRERGMERSIKKYFDSPPIPKMTPAGYTPADDRGERPRGVFFGQTEESDLLKELGRLGTLYKDAKKALAGPNGIEKSLNYVNDDLMRQMDASLKKLVYGIYDNDSSSDSEGSEESPALEEHPQSIKERAMKSAVKGVRHLTGIADRSSAAKSTTLSQSSSHMNSTKRTMARQIAAMLRVNRKANESGSDAAQGSQSSLPELEDGAPGPSAQSQDNNKKSKPAPSKKQPINNERRAQYKVAKNAMKRKEQIKVELKNKKTKTKSYSDSSGETTDEDISDSDDDEEGNDSVELQADSVPIVIDKGAPEIEIELIGFEQKEDGVYEPVRPEEIKSEMKSKVRDKRELKKTRIKGMFQRLGMPAIANFKNSTETEEKK</sequence>
<evidence type="ECO:0000313" key="2">
    <source>
        <dbReference type="Proteomes" id="UP000504629"/>
    </source>
</evidence>
<reference evidence="3" key="1">
    <citation type="submission" date="2025-08" db="UniProtKB">
        <authorList>
            <consortium name="RefSeq"/>
        </authorList>
    </citation>
    <scope>IDENTIFICATION</scope>
    <source>
        <tissue evidence="3">Silk gland</tissue>
    </source>
</reference>
<gene>
    <name evidence="3" type="primary">LOC114247906</name>
</gene>
<dbReference type="GO" id="GO:0042796">
    <property type="term" value="P:snRNA transcription by RNA polymerase III"/>
    <property type="evidence" value="ECO:0007669"/>
    <property type="project" value="TreeGrafter"/>
</dbReference>
<organism evidence="2 3">
    <name type="scientific">Bombyx mandarina</name>
    <name type="common">Wild silk moth</name>
    <name type="synonym">Wild silkworm</name>
    <dbReference type="NCBI Taxonomy" id="7092"/>
    <lineage>
        <taxon>Eukaryota</taxon>
        <taxon>Metazoa</taxon>
        <taxon>Ecdysozoa</taxon>
        <taxon>Arthropoda</taxon>
        <taxon>Hexapoda</taxon>
        <taxon>Insecta</taxon>
        <taxon>Pterygota</taxon>
        <taxon>Neoptera</taxon>
        <taxon>Endopterygota</taxon>
        <taxon>Lepidoptera</taxon>
        <taxon>Glossata</taxon>
        <taxon>Ditrysia</taxon>
        <taxon>Bombycoidea</taxon>
        <taxon>Bombycidae</taxon>
        <taxon>Bombycinae</taxon>
        <taxon>Bombyx</taxon>
    </lineage>
</organism>
<evidence type="ECO:0000256" key="1">
    <source>
        <dbReference type="SAM" id="MobiDB-lite"/>
    </source>
</evidence>
<feature type="region of interest" description="Disordered" evidence="1">
    <location>
        <begin position="252"/>
        <end position="272"/>
    </location>
</feature>
<feature type="compositionally biased region" description="Low complexity" evidence="1">
    <location>
        <begin position="334"/>
        <end position="345"/>
    </location>
</feature>
<dbReference type="Pfam" id="PF09808">
    <property type="entry name" value="SNAPC1"/>
    <property type="match status" value="1"/>
</dbReference>
<dbReference type="GO" id="GO:0019185">
    <property type="term" value="C:snRNA-activating protein complex"/>
    <property type="evidence" value="ECO:0007669"/>
    <property type="project" value="TreeGrafter"/>
</dbReference>
<feature type="region of interest" description="Disordered" evidence="1">
    <location>
        <begin position="169"/>
        <end position="190"/>
    </location>
</feature>
<evidence type="ECO:0000313" key="3">
    <source>
        <dbReference type="RefSeq" id="XP_028036787.1"/>
    </source>
</evidence>
<feature type="region of interest" description="Disordered" evidence="1">
    <location>
        <begin position="288"/>
        <end position="315"/>
    </location>
</feature>
<protein>
    <submittedName>
        <fullName evidence="3">snRNA-activating protein complex subunit 1-like isoform X1</fullName>
    </submittedName>
</protein>
<dbReference type="OrthoDB" id="20127at2759"/>
<dbReference type="PANTHER" id="PTHR15131:SF3">
    <property type="entry name" value="SNRNA-ACTIVATING PROTEIN COMPLEX SUBUNIT 1"/>
    <property type="match status" value="1"/>
</dbReference>
<dbReference type="GeneID" id="114247906"/>
<feature type="compositionally biased region" description="Basic and acidic residues" evidence="1">
    <location>
        <begin position="393"/>
        <end position="404"/>
    </location>
</feature>
<dbReference type="GO" id="GO:0043565">
    <property type="term" value="F:sequence-specific DNA binding"/>
    <property type="evidence" value="ECO:0007669"/>
    <property type="project" value="TreeGrafter"/>
</dbReference>
<feature type="region of interest" description="Disordered" evidence="1">
    <location>
        <begin position="330"/>
        <end position="445"/>
    </location>
</feature>
<keyword evidence="2" id="KW-1185">Reference proteome</keyword>
<dbReference type="InterPro" id="IPR019188">
    <property type="entry name" value="SNAPC1"/>
</dbReference>
<feature type="compositionally biased region" description="Acidic residues" evidence="1">
    <location>
        <begin position="253"/>
        <end position="265"/>
    </location>
</feature>
<feature type="compositionally biased region" description="Polar residues" evidence="1">
    <location>
        <begin position="297"/>
        <end position="315"/>
    </location>
</feature>
<dbReference type="AlphaFoldDB" id="A0A6J2K744"/>
<feature type="compositionally biased region" description="Acidic residues" evidence="1">
    <location>
        <begin position="419"/>
        <end position="435"/>
    </location>
</feature>
<dbReference type="PANTHER" id="PTHR15131">
    <property type="entry name" value="SMALL NUCLEAR RNA ACTIVATING COMPLEX, POLYPEPTIDE 1"/>
    <property type="match status" value="1"/>
</dbReference>
<dbReference type="KEGG" id="bman:114247906"/>
<dbReference type="RefSeq" id="XP_028036787.1">
    <property type="nucleotide sequence ID" value="XM_028180986.1"/>
</dbReference>